<evidence type="ECO:0000256" key="6">
    <source>
        <dbReference type="ARBA" id="ARBA00023004"/>
    </source>
</evidence>
<evidence type="ECO:0000256" key="2">
    <source>
        <dbReference type="ARBA" id="ARBA00022714"/>
    </source>
</evidence>
<dbReference type="InterPro" id="IPR015881">
    <property type="entry name" value="ARHD_Rieske_2Fe_2S"/>
</dbReference>
<reference evidence="10 11" key="1">
    <citation type="submission" date="2018-09" db="EMBL/GenBank/DDBJ databases">
        <title>The draft genome of Acinetobacter spp. strains.</title>
        <authorList>
            <person name="Qin J."/>
            <person name="Feng Y."/>
            <person name="Zong Z."/>
        </authorList>
    </citation>
    <scope>NUCLEOTIDE SEQUENCE [LARGE SCALE GENOMIC DNA]</scope>
    <source>
        <strain evidence="10 11">WCHAc060096</strain>
    </source>
</reference>
<dbReference type="GO" id="GO:0051537">
    <property type="term" value="F:2 iron, 2 sulfur cluster binding"/>
    <property type="evidence" value="ECO:0007669"/>
    <property type="project" value="UniProtKB-KW"/>
</dbReference>
<dbReference type="GO" id="GO:0005506">
    <property type="term" value="F:iron ion binding"/>
    <property type="evidence" value="ECO:0007669"/>
    <property type="project" value="InterPro"/>
</dbReference>
<dbReference type="Proteomes" id="UP000269001">
    <property type="component" value="Unassembled WGS sequence"/>
</dbReference>
<keyword evidence="6" id="KW-0408">Iron</keyword>
<comment type="caution">
    <text evidence="10">The sequence shown here is derived from an EMBL/GenBank/DDBJ whole genome shotgun (WGS) entry which is preliminary data.</text>
</comment>
<dbReference type="CDD" id="cd03469">
    <property type="entry name" value="Rieske_RO_Alpha_N"/>
    <property type="match status" value="1"/>
</dbReference>
<dbReference type="PANTHER" id="PTHR43756:SF1">
    <property type="entry name" value="3-PHENYLPROPIONATE_CINNAMIC ACID DIOXYGENASE SUBUNIT ALPHA"/>
    <property type="match status" value="1"/>
</dbReference>
<dbReference type="CDD" id="cd08879">
    <property type="entry name" value="RHO_alpha_C_AntDO-like"/>
    <property type="match status" value="1"/>
</dbReference>
<evidence type="ECO:0000256" key="4">
    <source>
        <dbReference type="ARBA" id="ARBA00022964"/>
    </source>
</evidence>
<protein>
    <submittedName>
        <fullName evidence="10">Anthranilate 1,2-dioxygenase large subunit</fullName>
        <ecNumber evidence="10">1.14.12.1</ecNumber>
    </submittedName>
</protein>
<organism evidence="10 11">
    <name type="scientific">Acinetobacter guerrae</name>
    <dbReference type="NCBI Taxonomy" id="1843371"/>
    <lineage>
        <taxon>Bacteria</taxon>
        <taxon>Pseudomonadati</taxon>
        <taxon>Pseudomonadota</taxon>
        <taxon>Gammaproteobacteria</taxon>
        <taxon>Moraxellales</taxon>
        <taxon>Moraxellaceae</taxon>
        <taxon>Acinetobacter</taxon>
    </lineage>
</organism>
<keyword evidence="8" id="KW-0520">NAD</keyword>
<dbReference type="PRINTS" id="PR00090">
    <property type="entry name" value="RNGDIOXGNASE"/>
</dbReference>
<evidence type="ECO:0000259" key="9">
    <source>
        <dbReference type="PROSITE" id="PS51296"/>
    </source>
</evidence>
<dbReference type="Pfam" id="PF00355">
    <property type="entry name" value="Rieske"/>
    <property type="match status" value="1"/>
</dbReference>
<evidence type="ECO:0000313" key="10">
    <source>
        <dbReference type="EMBL" id="RKG36198.1"/>
    </source>
</evidence>
<comment type="similarity">
    <text evidence="1">Belongs to the bacterial ring-hydroxylating dioxygenase alpha subunit family.</text>
</comment>
<evidence type="ECO:0000313" key="11">
    <source>
        <dbReference type="Proteomes" id="UP000269001"/>
    </source>
</evidence>
<dbReference type="InterPro" id="IPR017638">
    <property type="entry name" value="Anthranilate_1-2-diOase_lsu"/>
</dbReference>
<dbReference type="Gene3D" id="3.90.380.10">
    <property type="entry name" value="Naphthalene 1,2-dioxygenase Alpha Subunit, Chain A, domain 1"/>
    <property type="match status" value="1"/>
</dbReference>
<feature type="domain" description="Rieske" evidence="9">
    <location>
        <begin position="52"/>
        <end position="160"/>
    </location>
</feature>
<dbReference type="InterPro" id="IPR015879">
    <property type="entry name" value="Ring_hydroxy_dOase_asu_C_dom"/>
</dbReference>
<evidence type="ECO:0000256" key="3">
    <source>
        <dbReference type="ARBA" id="ARBA00022723"/>
    </source>
</evidence>
<dbReference type="PANTHER" id="PTHR43756">
    <property type="entry name" value="CHOLINE MONOOXYGENASE, CHLOROPLASTIC"/>
    <property type="match status" value="1"/>
</dbReference>
<keyword evidence="3" id="KW-0479">Metal-binding</keyword>
<accession>A0A3A8EPT4</accession>
<evidence type="ECO:0000256" key="8">
    <source>
        <dbReference type="ARBA" id="ARBA00023027"/>
    </source>
</evidence>
<sequence>MSSRNMIEWQNFVQGCIDFRPDDGVYRIARDMFTQPELFDLEMEHIFEKVWIYACHESEIPNNNDFVTVQIGRQPLIISRDAKGELHAMVNACEHRGATLTRVSKGNQSTFTCPFHAWCYKSDGRLVKVKAPGEYCEDFDKSSRGLKQGRISSYRGFVFVSLDTQATDPLEEFLGDAKIFLDLMVEQSPTGELEVLQGKSAYTFAGNWKLQNENGLDGYHVSTVHYNYVSTVQHRQQVNIEKGEDLDTLDYSKLGAGDQATDDGWFSFKNGHSVLFSDMPNPTVRPGYATVMPYLVEKFGEKRAEWAMHRLRNLNLYPSLFFMDQISSQLRIVRPVAWNKTEVISQCIGVKGESAEARRNRIRQFEDFFNVSGLGTPDDLVEFREQQKGFQARLERWSDISRGSHRWEYGTSQNAQDLGIQPVMTGREFTHEGLYVNQHGQWQRLLLDGLNKKALKMQDISFELETHTVEGV</sequence>
<dbReference type="EMBL" id="RAXU01000001">
    <property type="protein sequence ID" value="RKG36198.1"/>
    <property type="molecule type" value="Genomic_DNA"/>
</dbReference>
<dbReference type="PROSITE" id="PS51296">
    <property type="entry name" value="RIESKE"/>
    <property type="match status" value="1"/>
</dbReference>
<dbReference type="Pfam" id="PF00848">
    <property type="entry name" value="Ring_hydroxyl_A"/>
    <property type="match status" value="1"/>
</dbReference>
<dbReference type="InterPro" id="IPR017941">
    <property type="entry name" value="Rieske_2Fe-2S"/>
</dbReference>
<dbReference type="GO" id="GO:0018618">
    <property type="term" value="F:anthranilate 1,2-dioxygenase (deaminating, decarboxylating) activity"/>
    <property type="evidence" value="ECO:0007669"/>
    <property type="project" value="UniProtKB-EC"/>
</dbReference>
<proteinExistence type="inferred from homology"/>
<dbReference type="SUPFAM" id="SSF55961">
    <property type="entry name" value="Bet v1-like"/>
    <property type="match status" value="1"/>
</dbReference>
<dbReference type="InterPro" id="IPR001663">
    <property type="entry name" value="Rng_hydr_dOase-A"/>
</dbReference>
<keyword evidence="5 10" id="KW-0560">Oxidoreductase</keyword>
<keyword evidence="2" id="KW-0001">2Fe-2S</keyword>
<evidence type="ECO:0000256" key="7">
    <source>
        <dbReference type="ARBA" id="ARBA00023014"/>
    </source>
</evidence>
<dbReference type="SUPFAM" id="SSF50022">
    <property type="entry name" value="ISP domain"/>
    <property type="match status" value="1"/>
</dbReference>
<gene>
    <name evidence="10" type="primary">antA</name>
    <name evidence="10" type="ORF">D7V21_00960</name>
</gene>
<dbReference type="OrthoDB" id="9769355at2"/>
<dbReference type="EC" id="1.14.12.1" evidence="10"/>
<evidence type="ECO:0000256" key="5">
    <source>
        <dbReference type="ARBA" id="ARBA00023002"/>
    </source>
</evidence>
<dbReference type="NCBIfam" id="TIGR03228">
    <property type="entry name" value="anthran_1_2_A"/>
    <property type="match status" value="1"/>
</dbReference>
<keyword evidence="7" id="KW-0411">Iron-sulfur</keyword>
<keyword evidence="4 10" id="KW-0223">Dioxygenase</keyword>
<evidence type="ECO:0000256" key="1">
    <source>
        <dbReference type="ARBA" id="ARBA00008751"/>
    </source>
</evidence>
<dbReference type="RefSeq" id="WP_120368671.1">
    <property type="nucleotide sequence ID" value="NZ_BKYM01000002.1"/>
</dbReference>
<dbReference type="InterPro" id="IPR036922">
    <property type="entry name" value="Rieske_2Fe-2S_sf"/>
</dbReference>
<dbReference type="Gene3D" id="2.102.10.10">
    <property type="entry name" value="Rieske [2Fe-2S] iron-sulphur domain"/>
    <property type="match status" value="1"/>
</dbReference>
<keyword evidence="11" id="KW-1185">Reference proteome</keyword>
<dbReference type="PROSITE" id="PS00570">
    <property type="entry name" value="RING_HYDROXYL_ALPHA"/>
    <property type="match status" value="1"/>
</dbReference>
<name>A0A3A8EPT4_9GAMM</name>
<dbReference type="AlphaFoldDB" id="A0A3A8EPT4"/>